<feature type="region of interest" description="Disordered" evidence="2">
    <location>
        <begin position="1"/>
        <end position="28"/>
    </location>
</feature>
<feature type="coiled-coil region" evidence="1">
    <location>
        <begin position="237"/>
        <end position="264"/>
    </location>
</feature>
<dbReference type="Gene3D" id="1.10.10.2830">
    <property type="match status" value="1"/>
</dbReference>
<organism evidence="4 5">
    <name type="scientific">Streptomyces flaveolus</name>
    <dbReference type="NCBI Taxonomy" id="67297"/>
    <lineage>
        <taxon>Bacteria</taxon>
        <taxon>Bacillati</taxon>
        <taxon>Actinomycetota</taxon>
        <taxon>Actinomycetes</taxon>
        <taxon>Kitasatosporales</taxon>
        <taxon>Streptomycetaceae</taxon>
        <taxon>Streptomyces</taxon>
    </lineage>
</organism>
<dbReference type="Proteomes" id="UP001551011">
    <property type="component" value="Unassembled WGS sequence"/>
</dbReference>
<dbReference type="PANTHER" id="PTHR33375:SF1">
    <property type="entry name" value="CHROMOSOME-PARTITIONING PROTEIN PARB-RELATED"/>
    <property type="match status" value="1"/>
</dbReference>
<dbReference type="InterPro" id="IPR050336">
    <property type="entry name" value="Chromosome_partition/occlusion"/>
</dbReference>
<feature type="domain" description="ParB/Spo0J HTH" evidence="3">
    <location>
        <begin position="151"/>
        <end position="227"/>
    </location>
</feature>
<protein>
    <submittedName>
        <fullName evidence="4">ParB/RepB/Spo0J family partition protein</fullName>
    </submittedName>
</protein>
<gene>
    <name evidence="4" type="ORF">AB0H04_24415</name>
</gene>
<dbReference type="RefSeq" id="WP_030643799.1">
    <property type="nucleotide sequence ID" value="NZ_JBFAEG010000017.1"/>
</dbReference>
<dbReference type="Pfam" id="PF17762">
    <property type="entry name" value="HTH_ParB"/>
    <property type="match status" value="1"/>
</dbReference>
<sequence length="433" mass="46962">MSSISQKLGTGSSFGQVRRERSARGKAKAITEGEIPAYELVKLRLDEVSPTPLNPRRNFGTDEEMTRFGEELRQAQLAACVAVTRGAYLALWPTHEEAIGSCLHVLINGERRFRSAVHVGLDTLDFVIRDDLASSREQFIKHLLEENLNREDFDVIERARGVEQLVTVCAEENERGARARAAEQLGKDRSWVTNQLILLTLPVEIQMMLSAGTMSERDGRALARHLKENPGLDAAALLAHLQQMKDAAAEAKALEKQAVAAARQGLLSADNGPQETSLEPTASASLLSADNKVNVPAQGQPSQESPAPVRSTSSGGADAHETEAGRAAAPPEVLLSADNDTRQDREPGGPGFAAGAEPTVAGDDGAADTAKDGQPRQLPYDDALFLAHHLHRKMKPADFTQVARVLMSIMREQHPDEYTALLQELTVQEQQLA</sequence>
<feature type="compositionally biased region" description="Low complexity" evidence="2">
    <location>
        <begin position="353"/>
        <end position="368"/>
    </location>
</feature>
<dbReference type="InterPro" id="IPR041468">
    <property type="entry name" value="HTH_ParB/Spo0J"/>
</dbReference>
<dbReference type="SUPFAM" id="SSF110849">
    <property type="entry name" value="ParB/Sulfiredoxin"/>
    <property type="match status" value="1"/>
</dbReference>
<name>A0ABV3ADE2_9ACTN</name>
<dbReference type="EMBL" id="JBFAEG010000017">
    <property type="protein sequence ID" value="MEU5709983.1"/>
    <property type="molecule type" value="Genomic_DNA"/>
</dbReference>
<dbReference type="SUPFAM" id="SSF109709">
    <property type="entry name" value="KorB DNA-binding domain-like"/>
    <property type="match status" value="1"/>
</dbReference>
<evidence type="ECO:0000313" key="5">
    <source>
        <dbReference type="Proteomes" id="UP001551011"/>
    </source>
</evidence>
<evidence type="ECO:0000256" key="1">
    <source>
        <dbReference type="SAM" id="Coils"/>
    </source>
</evidence>
<keyword evidence="5" id="KW-1185">Reference proteome</keyword>
<evidence type="ECO:0000259" key="3">
    <source>
        <dbReference type="Pfam" id="PF17762"/>
    </source>
</evidence>
<proteinExistence type="predicted"/>
<reference evidence="4 5" key="1">
    <citation type="submission" date="2024-06" db="EMBL/GenBank/DDBJ databases">
        <title>The Natural Products Discovery Center: Release of the First 8490 Sequenced Strains for Exploring Actinobacteria Biosynthetic Diversity.</title>
        <authorList>
            <person name="Kalkreuter E."/>
            <person name="Kautsar S.A."/>
            <person name="Yang D."/>
            <person name="Bader C.D."/>
            <person name="Teijaro C.N."/>
            <person name="Fluegel L."/>
            <person name="Davis C.M."/>
            <person name="Simpson J.R."/>
            <person name="Lauterbach L."/>
            <person name="Steele A.D."/>
            <person name="Gui C."/>
            <person name="Meng S."/>
            <person name="Li G."/>
            <person name="Viehrig K."/>
            <person name="Ye F."/>
            <person name="Su P."/>
            <person name="Kiefer A.F."/>
            <person name="Nichols A."/>
            <person name="Cepeda A.J."/>
            <person name="Yan W."/>
            <person name="Fan B."/>
            <person name="Jiang Y."/>
            <person name="Adhikari A."/>
            <person name="Zheng C.-J."/>
            <person name="Schuster L."/>
            <person name="Cowan T.M."/>
            <person name="Smanski M.J."/>
            <person name="Chevrette M.G."/>
            <person name="De Carvalho L.P.S."/>
            <person name="Shen B."/>
        </authorList>
    </citation>
    <scope>NUCLEOTIDE SEQUENCE [LARGE SCALE GENOMIC DNA]</scope>
    <source>
        <strain evidence="4 5">NPDC020594</strain>
    </source>
</reference>
<feature type="compositionally biased region" description="Polar residues" evidence="2">
    <location>
        <begin position="1"/>
        <end position="15"/>
    </location>
</feature>
<feature type="region of interest" description="Disordered" evidence="2">
    <location>
        <begin position="294"/>
        <end position="376"/>
    </location>
</feature>
<dbReference type="InterPro" id="IPR036086">
    <property type="entry name" value="ParB/Sulfiredoxin_sf"/>
</dbReference>
<evidence type="ECO:0000313" key="4">
    <source>
        <dbReference type="EMBL" id="MEU5709983.1"/>
    </source>
</evidence>
<comment type="caution">
    <text evidence="4">The sequence shown here is derived from an EMBL/GenBank/DDBJ whole genome shotgun (WGS) entry which is preliminary data.</text>
</comment>
<dbReference type="PANTHER" id="PTHR33375">
    <property type="entry name" value="CHROMOSOME-PARTITIONING PROTEIN PARB-RELATED"/>
    <property type="match status" value="1"/>
</dbReference>
<accession>A0ABV3ADE2</accession>
<feature type="compositionally biased region" description="Polar residues" evidence="2">
    <location>
        <begin position="297"/>
        <end position="315"/>
    </location>
</feature>
<evidence type="ECO:0000256" key="2">
    <source>
        <dbReference type="SAM" id="MobiDB-lite"/>
    </source>
</evidence>
<keyword evidence="1" id="KW-0175">Coiled coil</keyword>